<dbReference type="InterPro" id="IPR003313">
    <property type="entry name" value="AraC-bd"/>
</dbReference>
<dbReference type="HOGENOM" id="CLU_000445_88_2_10"/>
<name>W0EYJ3_9BACT</name>
<dbReference type="SUPFAM" id="SSF46689">
    <property type="entry name" value="Homeodomain-like"/>
    <property type="match status" value="1"/>
</dbReference>
<evidence type="ECO:0000256" key="1">
    <source>
        <dbReference type="ARBA" id="ARBA00023015"/>
    </source>
</evidence>
<keyword evidence="1" id="KW-0805">Transcription regulation</keyword>
<dbReference type="InterPro" id="IPR020449">
    <property type="entry name" value="Tscrpt_reg_AraC-type_HTH"/>
</dbReference>
<dbReference type="InterPro" id="IPR037923">
    <property type="entry name" value="HTH-like"/>
</dbReference>
<evidence type="ECO:0000256" key="2">
    <source>
        <dbReference type="ARBA" id="ARBA00023125"/>
    </source>
</evidence>
<dbReference type="InterPro" id="IPR018060">
    <property type="entry name" value="HTH_AraC"/>
</dbReference>
<dbReference type="eggNOG" id="COG2207">
    <property type="taxonomic scope" value="Bacteria"/>
</dbReference>
<keyword evidence="6" id="KW-1185">Reference proteome</keyword>
<feature type="domain" description="HTH araC/xylS-type" evidence="4">
    <location>
        <begin position="198"/>
        <end position="296"/>
    </location>
</feature>
<reference evidence="5 6" key="1">
    <citation type="submission" date="2013-12" db="EMBL/GenBank/DDBJ databases">
        <authorList>
            <consortium name="DOE Joint Genome Institute"/>
            <person name="Eisen J."/>
            <person name="Huntemann M."/>
            <person name="Han J."/>
            <person name="Chen A."/>
            <person name="Kyrpides N."/>
            <person name="Mavromatis K."/>
            <person name="Markowitz V."/>
            <person name="Palaniappan K."/>
            <person name="Ivanova N."/>
            <person name="Schaumberg A."/>
            <person name="Pati A."/>
            <person name="Liolios K."/>
            <person name="Nordberg H.P."/>
            <person name="Cantor M.N."/>
            <person name="Hua S.X."/>
            <person name="Woyke T."/>
        </authorList>
    </citation>
    <scope>NUCLEOTIDE SEQUENCE [LARGE SCALE GENOMIC DNA]</scope>
    <source>
        <strain evidence="6">DSM 19437</strain>
    </source>
</reference>
<organism evidence="5 6">
    <name type="scientific">Niabella soli DSM 19437</name>
    <dbReference type="NCBI Taxonomy" id="929713"/>
    <lineage>
        <taxon>Bacteria</taxon>
        <taxon>Pseudomonadati</taxon>
        <taxon>Bacteroidota</taxon>
        <taxon>Chitinophagia</taxon>
        <taxon>Chitinophagales</taxon>
        <taxon>Chitinophagaceae</taxon>
        <taxon>Niabella</taxon>
    </lineage>
</organism>
<keyword evidence="2" id="KW-0238">DNA-binding</keyword>
<accession>W0EYJ3</accession>
<proteinExistence type="predicted"/>
<keyword evidence="3" id="KW-0804">Transcription</keyword>
<gene>
    <name evidence="5" type="ORF">NIASO_04410</name>
</gene>
<dbReference type="SUPFAM" id="SSF51215">
    <property type="entry name" value="Regulatory protein AraC"/>
    <property type="match status" value="1"/>
</dbReference>
<dbReference type="AlphaFoldDB" id="W0EYJ3"/>
<dbReference type="PANTHER" id="PTHR43280:SF32">
    <property type="entry name" value="TRANSCRIPTIONAL REGULATORY PROTEIN"/>
    <property type="match status" value="1"/>
</dbReference>
<dbReference type="GO" id="GO:0003700">
    <property type="term" value="F:DNA-binding transcription factor activity"/>
    <property type="evidence" value="ECO:0007669"/>
    <property type="project" value="InterPro"/>
</dbReference>
<dbReference type="Gene3D" id="2.60.120.10">
    <property type="entry name" value="Jelly Rolls"/>
    <property type="match status" value="1"/>
</dbReference>
<evidence type="ECO:0000259" key="4">
    <source>
        <dbReference type="PROSITE" id="PS01124"/>
    </source>
</evidence>
<dbReference type="Gene3D" id="1.10.10.60">
    <property type="entry name" value="Homeodomain-like"/>
    <property type="match status" value="1"/>
</dbReference>
<dbReference type="PRINTS" id="PR00032">
    <property type="entry name" value="HTHARAC"/>
</dbReference>
<dbReference type="InterPro" id="IPR009057">
    <property type="entry name" value="Homeodomain-like_sf"/>
</dbReference>
<dbReference type="Pfam" id="PF02311">
    <property type="entry name" value="AraC_binding"/>
    <property type="match status" value="1"/>
</dbReference>
<dbReference type="PANTHER" id="PTHR43280">
    <property type="entry name" value="ARAC-FAMILY TRANSCRIPTIONAL REGULATOR"/>
    <property type="match status" value="1"/>
</dbReference>
<evidence type="ECO:0000313" key="5">
    <source>
        <dbReference type="EMBL" id="AHF14638.1"/>
    </source>
</evidence>
<dbReference type="OrthoDB" id="1096411at2"/>
<protein>
    <submittedName>
        <fullName evidence="5">AraC family transcriptional regulator</fullName>
    </submittedName>
</protein>
<dbReference type="KEGG" id="nso:NIASO_04410"/>
<dbReference type="RefSeq" id="WP_008583272.1">
    <property type="nucleotide sequence ID" value="NZ_CP007035.1"/>
</dbReference>
<dbReference type="Proteomes" id="UP000003586">
    <property type="component" value="Chromosome"/>
</dbReference>
<sequence length="308" mass="36230">MAKEKNDINEYHLNRNQPGLSQFAIHDLNNYLKDHGGDTRRPHIHSFYQIIWFKRGRGKHFVDFKAYDVFKDALFFIAKNQVHYFDEHTHYTGVLIHFNETFFAQNDSETDFFLKCNIFNNPYQQPFCHVDNKMRLVLEEYLKQLSRELQHQDVFGKEELLRVYLKAFLIQVQRIKNKFDKNENKGSFVLDDKKVQLVKFVNLIEAHYTKGLSISEYAGLLHVSPRTLTDLTKQALNKTPSQLIQERIILEAQRLLLHSNLNVNQIGYRIGFDDASYFVKYFKKHTGTAPLAFRKSVLPADGIDLRKG</sequence>
<evidence type="ECO:0000313" key="6">
    <source>
        <dbReference type="Proteomes" id="UP000003586"/>
    </source>
</evidence>
<dbReference type="PROSITE" id="PS01124">
    <property type="entry name" value="HTH_ARAC_FAMILY_2"/>
    <property type="match status" value="1"/>
</dbReference>
<dbReference type="GO" id="GO:0043565">
    <property type="term" value="F:sequence-specific DNA binding"/>
    <property type="evidence" value="ECO:0007669"/>
    <property type="project" value="InterPro"/>
</dbReference>
<dbReference type="InterPro" id="IPR014710">
    <property type="entry name" value="RmlC-like_jellyroll"/>
</dbReference>
<dbReference type="STRING" id="929713.NIASO_04410"/>
<dbReference type="Pfam" id="PF12833">
    <property type="entry name" value="HTH_18"/>
    <property type="match status" value="1"/>
</dbReference>
<evidence type="ECO:0000256" key="3">
    <source>
        <dbReference type="ARBA" id="ARBA00023163"/>
    </source>
</evidence>
<dbReference type="EMBL" id="CP007035">
    <property type="protein sequence ID" value="AHF14638.1"/>
    <property type="molecule type" value="Genomic_DNA"/>
</dbReference>
<dbReference type="SMART" id="SM00342">
    <property type="entry name" value="HTH_ARAC"/>
    <property type="match status" value="1"/>
</dbReference>